<reference evidence="2" key="2">
    <citation type="submission" date="2021-08" db="EMBL/GenBank/DDBJ databases">
        <authorList>
            <person name="Eriksson T."/>
        </authorList>
    </citation>
    <scope>NUCLEOTIDE SEQUENCE</scope>
    <source>
        <strain evidence="2">Stoneville</strain>
        <tissue evidence="2">Whole head</tissue>
    </source>
</reference>
<feature type="transmembrane region" description="Helical" evidence="1">
    <location>
        <begin position="127"/>
        <end position="149"/>
    </location>
</feature>
<evidence type="ECO:0000313" key="2">
    <source>
        <dbReference type="EMBL" id="KAH0808514.1"/>
    </source>
</evidence>
<comment type="caution">
    <text evidence="2">The sequence shown here is derived from an EMBL/GenBank/DDBJ whole genome shotgun (WGS) entry which is preliminary data.</text>
</comment>
<keyword evidence="3" id="KW-1185">Reference proteome</keyword>
<dbReference type="GO" id="GO:0005615">
    <property type="term" value="C:extracellular space"/>
    <property type="evidence" value="ECO:0007669"/>
    <property type="project" value="TreeGrafter"/>
</dbReference>
<dbReference type="Proteomes" id="UP000719412">
    <property type="component" value="Unassembled WGS sequence"/>
</dbReference>
<dbReference type="EMBL" id="JABDTM020028700">
    <property type="protein sequence ID" value="KAH0808514.1"/>
    <property type="molecule type" value="Genomic_DNA"/>
</dbReference>
<evidence type="ECO:0000313" key="3">
    <source>
        <dbReference type="Proteomes" id="UP000719412"/>
    </source>
</evidence>
<protein>
    <submittedName>
        <fullName evidence="2">Uncharacterized protein</fullName>
    </submittedName>
</protein>
<dbReference type="PANTHER" id="PTHR13147">
    <property type="entry name" value="FOUR-JOINTED BOX PROTEIN 1"/>
    <property type="match status" value="1"/>
</dbReference>
<dbReference type="GO" id="GO:0007267">
    <property type="term" value="P:cell-cell signaling"/>
    <property type="evidence" value="ECO:0007669"/>
    <property type="project" value="TreeGrafter"/>
</dbReference>
<dbReference type="PRINTS" id="PR02072">
    <property type="entry name" value="4JOINTEDBOX1"/>
</dbReference>
<accession>A0A8J6H5A8</accession>
<dbReference type="PANTHER" id="PTHR13147:SF5">
    <property type="entry name" value="FOUR-JOINTED BOX PROTEIN 1"/>
    <property type="match status" value="1"/>
</dbReference>
<organism evidence="2 3">
    <name type="scientific">Tenebrio molitor</name>
    <name type="common">Yellow mealworm beetle</name>
    <dbReference type="NCBI Taxonomy" id="7067"/>
    <lineage>
        <taxon>Eukaryota</taxon>
        <taxon>Metazoa</taxon>
        <taxon>Ecdysozoa</taxon>
        <taxon>Arthropoda</taxon>
        <taxon>Hexapoda</taxon>
        <taxon>Insecta</taxon>
        <taxon>Pterygota</taxon>
        <taxon>Neoptera</taxon>
        <taxon>Endopterygota</taxon>
        <taxon>Coleoptera</taxon>
        <taxon>Polyphaga</taxon>
        <taxon>Cucujiformia</taxon>
        <taxon>Tenebrionidae</taxon>
        <taxon>Tenebrio</taxon>
    </lineage>
</organism>
<keyword evidence="1" id="KW-0472">Membrane</keyword>
<reference evidence="2" key="1">
    <citation type="journal article" date="2020" name="J Insects Food Feed">
        <title>The yellow mealworm (Tenebrio molitor) genome: a resource for the emerging insects as food and feed industry.</title>
        <authorList>
            <person name="Eriksson T."/>
            <person name="Andere A."/>
            <person name="Kelstrup H."/>
            <person name="Emery V."/>
            <person name="Picard C."/>
        </authorList>
    </citation>
    <scope>NUCLEOTIDE SEQUENCE</scope>
    <source>
        <strain evidence="2">Stoneville</strain>
        <tissue evidence="2">Whole head</tissue>
    </source>
</reference>
<dbReference type="AlphaFoldDB" id="A0A8J6H5A8"/>
<keyword evidence="1" id="KW-0812">Transmembrane</keyword>
<dbReference type="InterPro" id="IPR024868">
    <property type="entry name" value="FJX1/FJ"/>
</dbReference>
<keyword evidence="1" id="KW-1133">Transmembrane helix</keyword>
<feature type="transmembrane region" description="Helical" evidence="1">
    <location>
        <begin position="764"/>
        <end position="786"/>
    </location>
</feature>
<name>A0A8J6H5A8_TENMO</name>
<evidence type="ECO:0000256" key="1">
    <source>
        <dbReference type="SAM" id="Phobius"/>
    </source>
</evidence>
<proteinExistence type="predicted"/>
<gene>
    <name evidence="2" type="ORF">GEV33_014275</name>
</gene>
<sequence length="827" mass="93433">MNQSINFDIDKAADAITEELIPEKLTNSSMKYHLSSLSPKNAIYTHNTGPLAAAPVPVYHFIAAASRSSFSFEPRSLFSKIFETGASSTSVYKREANRADASVKNDLTMSPYTDLEGLGPKRSCKNVFVASAVAAFALGLTLGVLIAVVCLKSPQVQEPASSAPPNNSHEYVSFVDNPRDSIISGGVFWGPRVEQALPEGYRDRKHQLWDKYMEKTVAVKLEHGCGRMQNRLVVFQDGTKGCVRYRQNTDQIQGELFSFYLARILQLRNLAPSSVSVVDTKSALWAGLGNDIAAAQWSSSKPVVVTQYIDNLGVAGIPQVFKPTERHLNKYDILNMTSRMDEDDSVRSFVELAQWSDLIVFDYLTANLDRIVNNLYNYQWNVNIMDAPAHNLAKRADSDLLVFLDNESGLLHGYRLLKKYEVYHNILLENLCVFRKSTVAAIKRLKQKGDVGGLLRDMFEKNSDVVKDLLPMLPDKSVKILNERIDKVYGQIVKCESMFSDETQSALICAHFDYPRYAVLHHLVSRCEEPAEYLSAFICIRWDISMLGVGSFSPDKNRVGTSDSSLGYRRRLSPNHVVYGLRRRFFFHRNFLNRRPPVPRKASRRFCFSMLINKHKGIVSTGSHTLFRRVMHLFFGDATNGERARPSDFARKITPGVAEVANSWSRPKLYRAGIFAFGQKNIADDIFPSFDFLHIYFAQKSKQDDTSITYPVTRLESNRTSPDMIELRVNSLSHIADIADCQLKAQDETRRLIRADESIQDSPLVFHGCFCFVIWQIGAATVQIIVKNAKKERAHFPVDLVRHPPVSWNALTRLPLENQTDLYTAHL</sequence>